<dbReference type="WBParaSite" id="Hba_13209">
    <property type="protein sequence ID" value="Hba_13209"/>
    <property type="gene ID" value="Hba_13209"/>
</dbReference>
<evidence type="ECO:0000313" key="2">
    <source>
        <dbReference type="WBParaSite" id="Hba_13209"/>
    </source>
</evidence>
<name>A0A1I7X6V8_HETBA</name>
<keyword evidence="1" id="KW-1185">Reference proteome</keyword>
<reference evidence="2" key="1">
    <citation type="submission" date="2016-11" db="UniProtKB">
        <authorList>
            <consortium name="WormBaseParasite"/>
        </authorList>
    </citation>
    <scope>IDENTIFICATION</scope>
</reference>
<sequence length="201" mass="22898">MASVRLTVKDYVLFSHQLNSPEVKTLQIRAAAKVPVKLTYSFALFRTSLDQDAKFIKSYFPLNLISKVLRVATTIHWNIDRLQNRVNKQDNLRNNKVSIGKKVKEFNVSPMLYNCCGVENIINNQCMQGQMIVIAANEHVQLRYSKIRIGNNKALLEQREIGICVKNTRIGVQKIGYHIFGQYANDGKMKCSQVVVQLVIA</sequence>
<organism evidence="1 2">
    <name type="scientific">Heterorhabditis bacteriophora</name>
    <name type="common">Entomopathogenic nematode worm</name>
    <dbReference type="NCBI Taxonomy" id="37862"/>
    <lineage>
        <taxon>Eukaryota</taxon>
        <taxon>Metazoa</taxon>
        <taxon>Ecdysozoa</taxon>
        <taxon>Nematoda</taxon>
        <taxon>Chromadorea</taxon>
        <taxon>Rhabditida</taxon>
        <taxon>Rhabditina</taxon>
        <taxon>Rhabditomorpha</taxon>
        <taxon>Strongyloidea</taxon>
        <taxon>Heterorhabditidae</taxon>
        <taxon>Heterorhabditis</taxon>
    </lineage>
</organism>
<accession>A0A1I7X6V8</accession>
<evidence type="ECO:0000313" key="1">
    <source>
        <dbReference type="Proteomes" id="UP000095283"/>
    </source>
</evidence>
<proteinExistence type="predicted"/>
<dbReference type="Proteomes" id="UP000095283">
    <property type="component" value="Unplaced"/>
</dbReference>
<dbReference type="AlphaFoldDB" id="A0A1I7X6V8"/>
<protein>
    <submittedName>
        <fullName evidence="2">Uncharacterized protein</fullName>
    </submittedName>
</protein>